<dbReference type="InterPro" id="IPR016123">
    <property type="entry name" value="Mog1/PsbP_a/b/a-sand"/>
</dbReference>
<feature type="region of interest" description="Disordered" evidence="4">
    <location>
        <begin position="66"/>
        <end position="92"/>
    </location>
</feature>
<dbReference type="GO" id="GO:0005634">
    <property type="term" value="C:nucleus"/>
    <property type="evidence" value="ECO:0007669"/>
    <property type="project" value="TreeGrafter"/>
</dbReference>
<dbReference type="EMBL" id="KN824283">
    <property type="protein sequence ID" value="KIM30910.1"/>
    <property type="molecule type" value="Genomic_DNA"/>
</dbReference>
<accession>A0A0C3B247</accession>
<dbReference type="GO" id="GO:0006606">
    <property type="term" value="P:protein import into nucleus"/>
    <property type="evidence" value="ECO:0007669"/>
    <property type="project" value="TreeGrafter"/>
</dbReference>
<reference evidence="5 6" key="1">
    <citation type="submission" date="2014-04" db="EMBL/GenBank/DDBJ databases">
        <authorList>
            <consortium name="DOE Joint Genome Institute"/>
            <person name="Kuo A."/>
            <person name="Zuccaro A."/>
            <person name="Kohler A."/>
            <person name="Nagy L.G."/>
            <person name="Floudas D."/>
            <person name="Copeland A."/>
            <person name="Barry K.W."/>
            <person name="Cichocki N."/>
            <person name="Veneault-Fourrey C."/>
            <person name="LaButti K."/>
            <person name="Lindquist E.A."/>
            <person name="Lipzen A."/>
            <person name="Lundell T."/>
            <person name="Morin E."/>
            <person name="Murat C."/>
            <person name="Sun H."/>
            <person name="Tunlid A."/>
            <person name="Henrissat B."/>
            <person name="Grigoriev I.V."/>
            <person name="Hibbett D.S."/>
            <person name="Martin F."/>
            <person name="Nordberg H.P."/>
            <person name="Cantor M.N."/>
            <person name="Hua S.X."/>
        </authorList>
    </citation>
    <scope>NUCLEOTIDE SEQUENCE [LARGE SCALE GENOMIC DNA]</scope>
    <source>
        <strain evidence="5 6">MAFF 305830</strain>
    </source>
</reference>
<sequence>LYGGAITVNLPANLIDASDMRQVPDAQEVFLDRNSDMSIIFEILDRVEPADPDEAARFHFDSIAHDSSAQSSTVDDVRIPDEQRQAPPHTPKPILLEGVQQVAKFNRTQLDNVKIFLALYRLTELPHDIVFALNVPL</sequence>
<dbReference type="InterPro" id="IPR007681">
    <property type="entry name" value="Mog1"/>
</dbReference>
<organism evidence="5 6">
    <name type="scientific">Serendipita vermifera MAFF 305830</name>
    <dbReference type="NCBI Taxonomy" id="933852"/>
    <lineage>
        <taxon>Eukaryota</taxon>
        <taxon>Fungi</taxon>
        <taxon>Dikarya</taxon>
        <taxon>Basidiomycota</taxon>
        <taxon>Agaricomycotina</taxon>
        <taxon>Agaricomycetes</taxon>
        <taxon>Sebacinales</taxon>
        <taxon>Serendipitaceae</taxon>
        <taxon>Serendipita</taxon>
    </lineage>
</organism>
<dbReference type="Pfam" id="PF04603">
    <property type="entry name" value="Mog1"/>
    <property type="match status" value="1"/>
</dbReference>
<feature type="non-terminal residue" evidence="5">
    <location>
        <position position="1"/>
    </location>
</feature>
<proteinExistence type="inferred from homology"/>
<dbReference type="SUPFAM" id="SSF55724">
    <property type="entry name" value="Mog1p/PsbP-like"/>
    <property type="match status" value="1"/>
</dbReference>
<evidence type="ECO:0000313" key="6">
    <source>
        <dbReference type="Proteomes" id="UP000054097"/>
    </source>
</evidence>
<evidence type="ECO:0000256" key="4">
    <source>
        <dbReference type="SAM" id="MobiDB-lite"/>
    </source>
</evidence>
<keyword evidence="2" id="KW-0813">Transport</keyword>
<keyword evidence="3" id="KW-0653">Protein transport</keyword>
<dbReference type="OrthoDB" id="10255285at2759"/>
<evidence type="ECO:0008006" key="7">
    <source>
        <dbReference type="Google" id="ProtNLM"/>
    </source>
</evidence>
<dbReference type="GO" id="GO:0005085">
    <property type="term" value="F:guanyl-nucleotide exchange factor activity"/>
    <property type="evidence" value="ECO:0007669"/>
    <property type="project" value="TreeGrafter"/>
</dbReference>
<feature type="compositionally biased region" description="Basic and acidic residues" evidence="4">
    <location>
        <begin position="75"/>
        <end position="84"/>
    </location>
</feature>
<dbReference type="HOGENOM" id="CLU_081345_2_0_1"/>
<gene>
    <name evidence="5" type="ORF">M408DRAFT_38221</name>
</gene>
<evidence type="ECO:0000256" key="2">
    <source>
        <dbReference type="ARBA" id="ARBA00022448"/>
    </source>
</evidence>
<dbReference type="GO" id="GO:0031267">
    <property type="term" value="F:small GTPase binding"/>
    <property type="evidence" value="ECO:0007669"/>
    <property type="project" value="TreeGrafter"/>
</dbReference>
<feature type="non-terminal residue" evidence="5">
    <location>
        <position position="137"/>
    </location>
</feature>
<dbReference type="PANTHER" id="PTHR15837:SF0">
    <property type="entry name" value="RAN GUANINE NUCLEOTIDE RELEASE FACTOR"/>
    <property type="match status" value="1"/>
</dbReference>
<dbReference type="Proteomes" id="UP000054097">
    <property type="component" value="Unassembled WGS sequence"/>
</dbReference>
<comment type="similarity">
    <text evidence="1">Belongs to the MOG1 family.</text>
</comment>
<evidence type="ECO:0000256" key="1">
    <source>
        <dbReference type="ARBA" id="ARBA00010307"/>
    </source>
</evidence>
<keyword evidence="6" id="KW-1185">Reference proteome</keyword>
<dbReference type="Gene3D" id="3.40.1000.10">
    <property type="entry name" value="Mog1/PsbP, alpha/beta/alpha sandwich"/>
    <property type="match status" value="1"/>
</dbReference>
<dbReference type="PANTHER" id="PTHR15837">
    <property type="entry name" value="RAN GUANINE NUCLEOTIDE RELEASE FACTOR"/>
    <property type="match status" value="1"/>
</dbReference>
<evidence type="ECO:0000256" key="3">
    <source>
        <dbReference type="ARBA" id="ARBA00022927"/>
    </source>
</evidence>
<name>A0A0C3B247_SERVB</name>
<protein>
    <recommendedName>
        <fullName evidence="7">Ran guanine nucleotide release factor</fullName>
    </recommendedName>
</protein>
<dbReference type="STRING" id="933852.A0A0C3B247"/>
<reference evidence="6" key="2">
    <citation type="submission" date="2015-01" db="EMBL/GenBank/DDBJ databases">
        <title>Evolutionary Origins and Diversification of the Mycorrhizal Mutualists.</title>
        <authorList>
            <consortium name="DOE Joint Genome Institute"/>
            <consortium name="Mycorrhizal Genomics Consortium"/>
            <person name="Kohler A."/>
            <person name="Kuo A."/>
            <person name="Nagy L.G."/>
            <person name="Floudas D."/>
            <person name="Copeland A."/>
            <person name="Barry K.W."/>
            <person name="Cichocki N."/>
            <person name="Veneault-Fourrey C."/>
            <person name="LaButti K."/>
            <person name="Lindquist E.A."/>
            <person name="Lipzen A."/>
            <person name="Lundell T."/>
            <person name="Morin E."/>
            <person name="Murat C."/>
            <person name="Riley R."/>
            <person name="Ohm R."/>
            <person name="Sun H."/>
            <person name="Tunlid A."/>
            <person name="Henrissat B."/>
            <person name="Grigoriev I.V."/>
            <person name="Hibbett D.S."/>
            <person name="Martin F."/>
        </authorList>
    </citation>
    <scope>NUCLEOTIDE SEQUENCE [LARGE SCALE GENOMIC DNA]</scope>
    <source>
        <strain evidence="6">MAFF 305830</strain>
    </source>
</reference>
<evidence type="ECO:0000313" key="5">
    <source>
        <dbReference type="EMBL" id="KIM30910.1"/>
    </source>
</evidence>
<dbReference type="AlphaFoldDB" id="A0A0C3B247"/>